<dbReference type="EMBL" id="MAXD01000011">
    <property type="protein sequence ID" value="OFA33785.1"/>
    <property type="molecule type" value="Genomic_DNA"/>
</dbReference>
<accession>A0A1E7XY70</accession>
<sequence>MNNISPYWCADPRLSAARLSQAMESLLGVSEADPAVIAGGPEALLPLPTPIAYGAERQRLAALFQLPLPYLPEDMLRRGLHETVGDWRVRMTIALDMLGAIGFDDDGMPRYGTMDGLPEAADLVAAARGFDGGDPTVYDEACDHVREAVGRVWPDGYPLDDMLADSRVIHLHCVRGSLVLSAQTAIALGSEPDGGQAAVAVLKEISRAYGPLFDPKGNGPKDVAAWVLDHRQWAVDMADLLVRAGLEDKGLKDTVERILS</sequence>
<dbReference type="Proteomes" id="UP000175684">
    <property type="component" value="Unassembled WGS sequence"/>
</dbReference>
<reference evidence="1 2" key="1">
    <citation type="submission" date="2016-07" db="EMBL/GenBank/DDBJ databases">
        <title>Draft Genome Sequence of Bifidobacterium adolescentis strain Km 4.</title>
        <authorList>
            <person name="Danilenko V.N."/>
        </authorList>
    </citation>
    <scope>NUCLEOTIDE SEQUENCE [LARGE SCALE GENOMIC DNA]</scope>
    <source>
        <strain evidence="1 2">Km 4</strain>
    </source>
</reference>
<name>A0A1E7XY70_BIFAD</name>
<protein>
    <submittedName>
        <fullName evidence="1">Uncharacterized protein</fullName>
    </submittedName>
</protein>
<organism evidence="1 2">
    <name type="scientific">Bifidobacterium adolescentis</name>
    <dbReference type="NCBI Taxonomy" id="1680"/>
    <lineage>
        <taxon>Bacteria</taxon>
        <taxon>Bacillati</taxon>
        <taxon>Actinomycetota</taxon>
        <taxon>Actinomycetes</taxon>
        <taxon>Bifidobacteriales</taxon>
        <taxon>Bifidobacteriaceae</taxon>
        <taxon>Bifidobacterium</taxon>
    </lineage>
</organism>
<proteinExistence type="predicted"/>
<evidence type="ECO:0000313" key="1">
    <source>
        <dbReference type="EMBL" id="OFA33785.1"/>
    </source>
</evidence>
<comment type="caution">
    <text evidence="1">The sequence shown here is derived from an EMBL/GenBank/DDBJ whole genome shotgun (WGS) entry which is preliminary data.</text>
</comment>
<evidence type="ECO:0000313" key="2">
    <source>
        <dbReference type="Proteomes" id="UP000175684"/>
    </source>
</evidence>
<gene>
    <name evidence="1" type="ORF">BBK15_09070</name>
</gene>
<dbReference type="AlphaFoldDB" id="A0A1E7XY70"/>
<dbReference type="RefSeq" id="WP_070122928.1">
    <property type="nucleotide sequence ID" value="NZ_MAXD01000011.1"/>
</dbReference>